<protein>
    <recommendedName>
        <fullName evidence="8">Crp/Fnr family transcriptional regulator</fullName>
    </recommendedName>
</protein>
<dbReference type="Gene3D" id="2.60.120.10">
    <property type="entry name" value="Jelly Rolls"/>
    <property type="match status" value="1"/>
</dbReference>
<keyword evidence="3" id="KW-0804">Transcription</keyword>
<dbReference type="Pfam" id="PF13545">
    <property type="entry name" value="HTH_Crp_2"/>
    <property type="match status" value="1"/>
</dbReference>
<evidence type="ECO:0008006" key="8">
    <source>
        <dbReference type="Google" id="ProtNLM"/>
    </source>
</evidence>
<dbReference type="CDD" id="cd00092">
    <property type="entry name" value="HTH_CRP"/>
    <property type="match status" value="1"/>
</dbReference>
<feature type="domain" description="HTH crp-type" evidence="5">
    <location>
        <begin position="148"/>
        <end position="217"/>
    </location>
</feature>
<dbReference type="Pfam" id="PF00027">
    <property type="entry name" value="cNMP_binding"/>
    <property type="match status" value="1"/>
</dbReference>
<dbReference type="OrthoDB" id="9127033at2"/>
<evidence type="ECO:0000313" key="7">
    <source>
        <dbReference type="Proteomes" id="UP000218267"/>
    </source>
</evidence>
<dbReference type="InterPro" id="IPR014710">
    <property type="entry name" value="RmlC-like_jellyroll"/>
</dbReference>
<keyword evidence="7" id="KW-1185">Reference proteome</keyword>
<dbReference type="PROSITE" id="PS51063">
    <property type="entry name" value="HTH_CRP_2"/>
    <property type="match status" value="1"/>
</dbReference>
<dbReference type="InterPro" id="IPR036388">
    <property type="entry name" value="WH-like_DNA-bd_sf"/>
</dbReference>
<dbReference type="PANTHER" id="PTHR24567">
    <property type="entry name" value="CRP FAMILY TRANSCRIPTIONAL REGULATORY PROTEIN"/>
    <property type="match status" value="1"/>
</dbReference>
<dbReference type="EMBL" id="AP018042">
    <property type="protein sequence ID" value="BAX81784.1"/>
    <property type="molecule type" value="Genomic_DNA"/>
</dbReference>
<name>A0A1Y1CND4_9BACT</name>
<evidence type="ECO:0000256" key="1">
    <source>
        <dbReference type="ARBA" id="ARBA00023015"/>
    </source>
</evidence>
<keyword evidence="1" id="KW-0805">Transcription regulation</keyword>
<dbReference type="GO" id="GO:0003677">
    <property type="term" value="F:DNA binding"/>
    <property type="evidence" value="ECO:0007669"/>
    <property type="project" value="UniProtKB-KW"/>
</dbReference>
<keyword evidence="2" id="KW-0238">DNA-binding</keyword>
<evidence type="ECO:0000259" key="5">
    <source>
        <dbReference type="PROSITE" id="PS51063"/>
    </source>
</evidence>
<dbReference type="InterPro" id="IPR036390">
    <property type="entry name" value="WH_DNA-bd_sf"/>
</dbReference>
<evidence type="ECO:0000256" key="2">
    <source>
        <dbReference type="ARBA" id="ARBA00023125"/>
    </source>
</evidence>
<sequence length="226" mass="25447">MNEKSCKLCSNRSSATNFLNDKELKMLEESCVDVKFHKGDVIFRQNALSSNIIFVKSGLVKIHITGPEREQILKIIKGPIYLGIPTTLGDKVNHYSATALMETRVCFISLDSFKDFIASNSDFAYEIITELCKNELGHFDHCVNQVQKQSQGRIAESLCFFAEDIFNELNFSLPLSRQEFGDLTGNSRESVSRILANLNSDGVISLNGKNIEILDMERLRSIRKNG</sequence>
<dbReference type="AlphaFoldDB" id="A0A1Y1CND4"/>
<dbReference type="Gene3D" id="1.10.10.10">
    <property type="entry name" value="Winged helix-like DNA-binding domain superfamily/Winged helix DNA-binding domain"/>
    <property type="match status" value="1"/>
</dbReference>
<evidence type="ECO:0000259" key="4">
    <source>
        <dbReference type="PROSITE" id="PS50042"/>
    </source>
</evidence>
<evidence type="ECO:0000313" key="6">
    <source>
        <dbReference type="EMBL" id="BAX81784.1"/>
    </source>
</evidence>
<dbReference type="SUPFAM" id="SSF51206">
    <property type="entry name" value="cAMP-binding domain-like"/>
    <property type="match status" value="1"/>
</dbReference>
<feature type="domain" description="Cyclic nucleotide-binding" evidence="4">
    <location>
        <begin position="15"/>
        <end position="134"/>
    </location>
</feature>
<dbReference type="SMART" id="SM00419">
    <property type="entry name" value="HTH_CRP"/>
    <property type="match status" value="1"/>
</dbReference>
<dbReference type="InterPro" id="IPR000595">
    <property type="entry name" value="cNMP-bd_dom"/>
</dbReference>
<accession>A0A1Y1CND4</accession>
<dbReference type="PRINTS" id="PR00034">
    <property type="entry name" value="HTHCRP"/>
</dbReference>
<reference evidence="7" key="2">
    <citation type="journal article" date="2020" name="Antonie Van Leeuwenhoek">
        <title>Labilibaculum antarcticum sp. nov., a novel facultative anaerobic, psychrotorelant bacterium isolated from marine sediment of Antarctica.</title>
        <authorList>
            <person name="Watanabe M."/>
            <person name="Kojima H."/>
            <person name="Fukui M."/>
        </authorList>
    </citation>
    <scope>NUCLEOTIDE SEQUENCE [LARGE SCALE GENOMIC DNA]</scope>
    <source>
        <strain evidence="7">SPP2</strain>
    </source>
</reference>
<dbReference type="InterPro" id="IPR050397">
    <property type="entry name" value="Env_Response_Regulators"/>
</dbReference>
<dbReference type="SUPFAM" id="SSF46785">
    <property type="entry name" value="Winged helix' DNA-binding domain"/>
    <property type="match status" value="1"/>
</dbReference>
<dbReference type="SMART" id="SM00100">
    <property type="entry name" value="cNMP"/>
    <property type="match status" value="1"/>
</dbReference>
<dbReference type="Proteomes" id="UP000218267">
    <property type="component" value="Chromosome"/>
</dbReference>
<dbReference type="RefSeq" id="WP_096431493.1">
    <property type="nucleotide sequence ID" value="NZ_AP018042.1"/>
</dbReference>
<gene>
    <name evidence="6" type="ORF">ALGA_3486</name>
</gene>
<dbReference type="PANTHER" id="PTHR24567:SF26">
    <property type="entry name" value="REGULATORY PROTEIN YEIL"/>
    <property type="match status" value="1"/>
</dbReference>
<organism evidence="6 7">
    <name type="scientific">Labilibaculum antarcticum</name>
    <dbReference type="NCBI Taxonomy" id="1717717"/>
    <lineage>
        <taxon>Bacteria</taxon>
        <taxon>Pseudomonadati</taxon>
        <taxon>Bacteroidota</taxon>
        <taxon>Bacteroidia</taxon>
        <taxon>Marinilabiliales</taxon>
        <taxon>Marinifilaceae</taxon>
        <taxon>Labilibaculum</taxon>
    </lineage>
</organism>
<dbReference type="InterPro" id="IPR012318">
    <property type="entry name" value="HTH_CRP"/>
</dbReference>
<dbReference type="GO" id="GO:0005829">
    <property type="term" value="C:cytosol"/>
    <property type="evidence" value="ECO:0007669"/>
    <property type="project" value="TreeGrafter"/>
</dbReference>
<dbReference type="CDD" id="cd00038">
    <property type="entry name" value="CAP_ED"/>
    <property type="match status" value="1"/>
</dbReference>
<dbReference type="PROSITE" id="PS50042">
    <property type="entry name" value="CNMP_BINDING_3"/>
    <property type="match status" value="1"/>
</dbReference>
<dbReference type="GO" id="GO:0003700">
    <property type="term" value="F:DNA-binding transcription factor activity"/>
    <property type="evidence" value="ECO:0007669"/>
    <property type="project" value="TreeGrafter"/>
</dbReference>
<evidence type="ECO:0000256" key="3">
    <source>
        <dbReference type="ARBA" id="ARBA00023163"/>
    </source>
</evidence>
<dbReference type="KEGG" id="mbas:ALGA_3486"/>
<proteinExistence type="predicted"/>
<dbReference type="InterPro" id="IPR018490">
    <property type="entry name" value="cNMP-bd_dom_sf"/>
</dbReference>
<reference evidence="6 7" key="1">
    <citation type="journal article" date="2018" name="Mar. Genomics">
        <title>Complete genome sequence of Marinifilaceae bacterium strain SPP2, isolated from the Antarctic marine sediment.</title>
        <authorList>
            <person name="Watanabe M."/>
            <person name="Kojima H."/>
            <person name="Fukui M."/>
        </authorList>
    </citation>
    <scope>NUCLEOTIDE SEQUENCE [LARGE SCALE GENOMIC DNA]</scope>
    <source>
        <strain evidence="6 7">SPP2</strain>
    </source>
</reference>